<sequence>MNIEQSLSEAEWEVVRLFRRIDDVGQRIVRGTLHGYTVSFPRKVGAEIVNISEIRRAIEQRLQTESIHGHVR</sequence>
<protein>
    <submittedName>
        <fullName evidence="1">Uncharacterized protein</fullName>
    </submittedName>
</protein>
<gene>
    <name evidence="1" type="ORF">H8K43_09970</name>
</gene>
<dbReference type="RefSeq" id="WP_186903755.1">
    <property type="nucleotide sequence ID" value="NZ_JACOGD010000004.1"/>
</dbReference>
<reference evidence="1 2" key="1">
    <citation type="submission" date="2020-08" db="EMBL/GenBank/DDBJ databases">
        <title>Novel species isolated from subtropical streams in China.</title>
        <authorList>
            <person name="Lu H."/>
        </authorList>
    </citation>
    <scope>NUCLEOTIDE SEQUENCE [LARGE SCALE GENOMIC DNA]</scope>
    <source>
        <strain evidence="1 2">CY22W</strain>
    </source>
</reference>
<accession>A0ABR7A508</accession>
<evidence type="ECO:0000313" key="1">
    <source>
        <dbReference type="EMBL" id="MBC3931998.1"/>
    </source>
</evidence>
<comment type="caution">
    <text evidence="1">The sequence shown here is derived from an EMBL/GenBank/DDBJ whole genome shotgun (WGS) entry which is preliminary data.</text>
</comment>
<organism evidence="1 2">
    <name type="scientific">Undibacterium curvum</name>
    <dbReference type="NCBI Taxonomy" id="2762294"/>
    <lineage>
        <taxon>Bacteria</taxon>
        <taxon>Pseudomonadati</taxon>
        <taxon>Pseudomonadota</taxon>
        <taxon>Betaproteobacteria</taxon>
        <taxon>Burkholderiales</taxon>
        <taxon>Oxalobacteraceae</taxon>
        <taxon>Undibacterium</taxon>
    </lineage>
</organism>
<evidence type="ECO:0000313" key="2">
    <source>
        <dbReference type="Proteomes" id="UP000654304"/>
    </source>
</evidence>
<dbReference type="Proteomes" id="UP000654304">
    <property type="component" value="Unassembled WGS sequence"/>
</dbReference>
<name>A0ABR7A508_9BURK</name>
<proteinExistence type="predicted"/>
<keyword evidence="2" id="KW-1185">Reference proteome</keyword>
<dbReference type="EMBL" id="JACOGD010000004">
    <property type="protein sequence ID" value="MBC3931998.1"/>
    <property type="molecule type" value="Genomic_DNA"/>
</dbReference>